<gene>
    <name evidence="3" type="ORF">EAH_00015350</name>
</gene>
<reference evidence="3" key="2">
    <citation type="submission" date="2013-10" db="EMBL/GenBank/DDBJ databases">
        <authorList>
            <person name="Aslett M."/>
        </authorList>
    </citation>
    <scope>NUCLEOTIDE SEQUENCE</scope>
    <source>
        <strain evidence="3">Houghton</strain>
    </source>
</reference>
<organism evidence="3 4">
    <name type="scientific">Eimeria acervulina</name>
    <name type="common">Coccidian parasite</name>
    <dbReference type="NCBI Taxonomy" id="5801"/>
    <lineage>
        <taxon>Eukaryota</taxon>
        <taxon>Sar</taxon>
        <taxon>Alveolata</taxon>
        <taxon>Apicomplexa</taxon>
        <taxon>Conoidasida</taxon>
        <taxon>Coccidia</taxon>
        <taxon>Eucoccidiorida</taxon>
        <taxon>Eimeriorina</taxon>
        <taxon>Eimeriidae</taxon>
        <taxon>Eimeria</taxon>
    </lineage>
</organism>
<dbReference type="InterPro" id="IPR004843">
    <property type="entry name" value="Calcineurin-like_PHP"/>
</dbReference>
<keyword evidence="4" id="KW-1185">Reference proteome</keyword>
<reference evidence="3" key="1">
    <citation type="submission" date="2013-10" db="EMBL/GenBank/DDBJ databases">
        <title>Genomic analysis of the causative agents of coccidiosis in chickens.</title>
        <authorList>
            <person name="Reid A.J."/>
            <person name="Blake D."/>
            <person name="Billington K."/>
            <person name="Browne H."/>
            <person name="Dunn M."/>
            <person name="Hung S."/>
            <person name="Kawahara F."/>
            <person name="Miranda-Saavedra D."/>
            <person name="Mourier T."/>
            <person name="Nagra H."/>
            <person name="Otto T.D."/>
            <person name="Rawlings N."/>
            <person name="Sanchez A."/>
            <person name="Sanders M."/>
            <person name="Subramaniam C."/>
            <person name="Tay Y."/>
            <person name="Dear P."/>
            <person name="Doerig C."/>
            <person name="Gruber A."/>
            <person name="Parkinson J."/>
            <person name="Shirley M."/>
            <person name="Wan K.L."/>
            <person name="Berriman M."/>
            <person name="Tomley F."/>
            <person name="Pain A."/>
        </authorList>
    </citation>
    <scope>NUCLEOTIDE SEQUENCE</scope>
    <source>
        <strain evidence="3">Houghton</strain>
    </source>
</reference>
<dbReference type="Gene3D" id="3.60.21.10">
    <property type="match status" value="1"/>
</dbReference>
<dbReference type="AlphaFoldDB" id="U6GVU7"/>
<feature type="domain" description="Calcineurin-like phosphoesterase" evidence="2">
    <location>
        <begin position="84"/>
        <end position="295"/>
    </location>
</feature>
<accession>U6GVU7</accession>
<evidence type="ECO:0000313" key="4">
    <source>
        <dbReference type="Proteomes" id="UP000018050"/>
    </source>
</evidence>
<dbReference type="GeneID" id="25269605"/>
<name>U6GVU7_EIMAC</name>
<dbReference type="VEuPathDB" id="ToxoDB:EAH_00015350"/>
<feature type="compositionally biased region" description="Polar residues" evidence="1">
    <location>
        <begin position="397"/>
        <end position="451"/>
    </location>
</feature>
<dbReference type="EMBL" id="HG673666">
    <property type="protein sequence ID" value="CDI84381.1"/>
    <property type="molecule type" value="Genomic_DNA"/>
</dbReference>
<dbReference type="Proteomes" id="UP000018050">
    <property type="component" value="Unassembled WGS sequence"/>
</dbReference>
<dbReference type="OrthoDB" id="18797at2759"/>
<dbReference type="RefSeq" id="XP_013246637.1">
    <property type="nucleotide sequence ID" value="XM_013391183.1"/>
</dbReference>
<sequence length="538" mass="59464">MLDFHGNSYLSGMHSALYQGWMCSLEPADGLAQAVSSLFSLEKCTITSSEGWLLLDKANVPDAATAGHSLWDECTNPLLAQVDRFVLFGDLHISEATLPTCLDALSLVQHSCKRHTTFVRTASRKVHDPPSGEGNLKTQELPAAAVFLGDFWHSRIERNLHWGLLRPVLEFWEQWDVPVVLLPGNHDQLSYEEGRDLLQPLEKAASRSPLVLALRRPTLINKELLFLPHIREASKLQRIMARARQCKTLRAVFGHLSIRGASLSPFSEESRSLLNEGIDIDILPDVHVYSGHIHTPQLVGKQVRYVGSLYQTSLAEAYQRKWLYTISRSHDFEVVDEQESAVGPRHFPVRDPRLLPPPTALRRGDRVILLPSTSALAELPCSQTPIPSFPPEGSGGQPPTQLGTDGNQETMGKSSGASAGLQDSRNEIISGSDHANSSCTQPPSTTLEARNNGLGTTLNEVLMGRKDEISAEQLIQISEAYREAGNTLLEQVAAEGSLMQQFQNLADVVPTVFVLARKHLKHPLDVGHARRHFVRLPH</sequence>
<dbReference type="SUPFAM" id="SSF56300">
    <property type="entry name" value="Metallo-dependent phosphatases"/>
    <property type="match status" value="1"/>
</dbReference>
<evidence type="ECO:0000259" key="2">
    <source>
        <dbReference type="Pfam" id="PF00149"/>
    </source>
</evidence>
<proteinExistence type="predicted"/>
<feature type="region of interest" description="Disordered" evidence="1">
    <location>
        <begin position="380"/>
        <end position="451"/>
    </location>
</feature>
<dbReference type="GO" id="GO:0016787">
    <property type="term" value="F:hydrolase activity"/>
    <property type="evidence" value="ECO:0007669"/>
    <property type="project" value="InterPro"/>
</dbReference>
<dbReference type="Pfam" id="PF00149">
    <property type="entry name" value="Metallophos"/>
    <property type="match status" value="1"/>
</dbReference>
<evidence type="ECO:0000256" key="1">
    <source>
        <dbReference type="SAM" id="MobiDB-lite"/>
    </source>
</evidence>
<protein>
    <submittedName>
        <fullName evidence="3">RecF/RecN/SMC domain containing protein, related</fullName>
    </submittedName>
</protein>
<dbReference type="InterPro" id="IPR029052">
    <property type="entry name" value="Metallo-depent_PP-like"/>
</dbReference>
<evidence type="ECO:0000313" key="3">
    <source>
        <dbReference type="EMBL" id="CDI84381.1"/>
    </source>
</evidence>